<keyword evidence="6 11" id="KW-0479">Metal-binding</keyword>
<comment type="subcellular location">
    <subcellularLocation>
        <location evidence="2">Membrane</location>
    </subcellularLocation>
</comment>
<feature type="binding site" description="axial binding residue" evidence="11">
    <location>
        <position position="469"/>
    </location>
    <ligand>
        <name>heme</name>
        <dbReference type="ChEBI" id="CHEBI:30413"/>
    </ligand>
    <ligandPart>
        <name>Fe</name>
        <dbReference type="ChEBI" id="CHEBI:18248"/>
    </ligandPart>
</feature>
<proteinExistence type="evidence at transcript level"/>
<accession>A0A2Z6BXY0</accession>
<keyword evidence="10" id="KW-0472">Membrane</keyword>
<comment type="pathway">
    <text evidence="3">Alkaloid biosynthesis.</text>
</comment>
<dbReference type="GO" id="GO:0020037">
    <property type="term" value="F:heme binding"/>
    <property type="evidence" value="ECO:0007669"/>
    <property type="project" value="InterPro"/>
</dbReference>
<evidence type="ECO:0000256" key="2">
    <source>
        <dbReference type="ARBA" id="ARBA00004370"/>
    </source>
</evidence>
<dbReference type="AlphaFoldDB" id="A0A2Z6BXY0"/>
<dbReference type="PANTHER" id="PTHR47947:SF26">
    <property type="entry name" value="CYTOCHROME P450"/>
    <property type="match status" value="1"/>
</dbReference>
<evidence type="ECO:0000256" key="10">
    <source>
        <dbReference type="ARBA" id="ARBA00023136"/>
    </source>
</evidence>
<evidence type="ECO:0000256" key="3">
    <source>
        <dbReference type="ARBA" id="ARBA00004913"/>
    </source>
</evidence>
<name>A0A2Z6BXY0_ESCCA</name>
<evidence type="ECO:0000256" key="8">
    <source>
        <dbReference type="ARBA" id="ARBA00023002"/>
    </source>
</evidence>
<evidence type="ECO:0000256" key="7">
    <source>
        <dbReference type="ARBA" id="ARBA00022989"/>
    </source>
</evidence>
<dbReference type="FunFam" id="1.10.630.10:FF:000026">
    <property type="entry name" value="Cytochrome P450 82C4"/>
    <property type="match status" value="1"/>
</dbReference>
<dbReference type="InterPro" id="IPR002401">
    <property type="entry name" value="Cyt_P450_E_grp-I"/>
</dbReference>
<sequence length="530" mass="61058">MNHWFIKQFASALLIFFFFKVFSWRSKRSSTVSSKNPPEPAGAWPIVGHLPLLMAGGKELPHVTLAAMADKYGPAFIIRMGTYRALIVSSWEIEKECYTTNDRVFAPRPRIYDSSRTLRLQPFFVWVRPYGPYWREMSKIVNQELLSNSRLDLFKHVWDSEINSSIKKLYEVWGKTSIGGAEPVLVELKHWFADLTLNIIVKLIAGKPGHYHVDKYYTTSSSNMRIEDKVAEAARRYHKQFRDYFRLVGQFVVGDAVPILRWLDLGGYEKEMKITRRDLGVLMDEWLEGHKRKTTSADDDNDKSRERKDSMDVMLSVLDNKNKVLSQYFDADIINKSICLAITLLVNNPHFLKKAQDELDIHVGRERQVQESDIKNLLYLQAIVKETLRLYSGPLTGLREADEDCVVAGYHIPAGTRLIVNTWKIYRDPRVWSDPLEFQPERFLTTHKDMDVKGKNFELLPFATGRRACPAMSLALQIVHLSLVRTIHAFELKLPTDIPLDMTESAGLTNLKATPLEVLLMPRLPPNLYN</sequence>
<reference evidence="12" key="1">
    <citation type="journal article" date="2018" name="Plant Cell Physiol.">
        <title>Mining of the Uncharacterized Cytochrome P450 Genes Involved in Alkaloid Biosynthesis in California Poppy Using a Draft Genome Sequence.</title>
        <authorList>
            <person name="Hori K."/>
            <person name="Yamada Y."/>
            <person name="Purwanto R."/>
            <person name="Minakuchi Y."/>
            <person name="Toyoda A."/>
            <person name="Hirakawa H."/>
            <person name="Sato F."/>
        </authorList>
    </citation>
    <scope>NUCLEOTIDE SEQUENCE</scope>
</reference>
<dbReference type="InterPro" id="IPR036396">
    <property type="entry name" value="Cyt_P450_sf"/>
</dbReference>
<keyword evidence="4 11" id="KW-0349">Heme</keyword>
<dbReference type="InterPro" id="IPR001128">
    <property type="entry name" value="Cyt_P450"/>
</dbReference>
<evidence type="ECO:0000256" key="1">
    <source>
        <dbReference type="ARBA" id="ARBA00001971"/>
    </source>
</evidence>
<dbReference type="PRINTS" id="PR00385">
    <property type="entry name" value="P450"/>
</dbReference>
<evidence type="ECO:0000313" key="12">
    <source>
        <dbReference type="EMBL" id="BBD34763.1"/>
    </source>
</evidence>
<dbReference type="GO" id="GO:0016020">
    <property type="term" value="C:membrane"/>
    <property type="evidence" value="ECO:0007669"/>
    <property type="project" value="UniProtKB-SubCell"/>
</dbReference>
<evidence type="ECO:0000256" key="9">
    <source>
        <dbReference type="ARBA" id="ARBA00023004"/>
    </source>
</evidence>
<evidence type="ECO:0000256" key="11">
    <source>
        <dbReference type="PIRSR" id="PIRSR602401-1"/>
    </source>
</evidence>
<dbReference type="GO" id="GO:0005506">
    <property type="term" value="F:iron ion binding"/>
    <property type="evidence" value="ECO:0007669"/>
    <property type="project" value="InterPro"/>
</dbReference>
<dbReference type="GO" id="GO:0016705">
    <property type="term" value="F:oxidoreductase activity, acting on paired donors, with incorporation or reduction of molecular oxygen"/>
    <property type="evidence" value="ECO:0007669"/>
    <property type="project" value="InterPro"/>
</dbReference>
<keyword evidence="5" id="KW-0812">Transmembrane</keyword>
<dbReference type="Gene3D" id="1.10.630.10">
    <property type="entry name" value="Cytochrome P450"/>
    <property type="match status" value="1"/>
</dbReference>
<evidence type="ECO:0000256" key="4">
    <source>
        <dbReference type="ARBA" id="ARBA00022617"/>
    </source>
</evidence>
<dbReference type="Pfam" id="PF00067">
    <property type="entry name" value="p450"/>
    <property type="match status" value="1"/>
</dbReference>
<dbReference type="PANTHER" id="PTHR47947">
    <property type="entry name" value="CYTOCHROME P450 82C3-RELATED"/>
    <property type="match status" value="1"/>
</dbReference>
<organism evidence="12">
    <name type="scientific">Eschscholzia californica subsp. californica</name>
    <dbReference type="NCBI Taxonomy" id="222997"/>
    <lineage>
        <taxon>Eukaryota</taxon>
        <taxon>Viridiplantae</taxon>
        <taxon>Streptophyta</taxon>
        <taxon>Embryophyta</taxon>
        <taxon>Tracheophyta</taxon>
        <taxon>Spermatophyta</taxon>
        <taxon>Magnoliopsida</taxon>
        <taxon>Ranunculales</taxon>
        <taxon>Papaveraceae</taxon>
        <taxon>Papaveroideae</taxon>
        <taxon>Eschscholzia</taxon>
    </lineage>
</organism>
<keyword evidence="8" id="KW-0560">Oxidoreductase</keyword>
<dbReference type="InterPro" id="IPR050651">
    <property type="entry name" value="Plant_Cytochrome_P450_Monoox"/>
</dbReference>
<protein>
    <submittedName>
        <fullName evidence="12">Putative cytochrome P450</fullName>
    </submittedName>
</protein>
<dbReference type="SUPFAM" id="SSF48264">
    <property type="entry name" value="Cytochrome P450"/>
    <property type="match status" value="1"/>
</dbReference>
<dbReference type="EMBL" id="LC316759">
    <property type="protein sequence ID" value="BBD34763.1"/>
    <property type="molecule type" value="mRNA"/>
</dbReference>
<dbReference type="PRINTS" id="PR00463">
    <property type="entry name" value="EP450I"/>
</dbReference>
<keyword evidence="7" id="KW-1133">Transmembrane helix</keyword>
<gene>
    <name evidence="12" type="primary">CYP82AT3</name>
</gene>
<dbReference type="GO" id="GO:0033075">
    <property type="term" value="P:isoquinoline alkaloid biosynthetic process"/>
    <property type="evidence" value="ECO:0007669"/>
    <property type="project" value="UniProtKB-ARBA"/>
</dbReference>
<keyword evidence="9 11" id="KW-0408">Iron</keyword>
<evidence type="ECO:0000256" key="6">
    <source>
        <dbReference type="ARBA" id="ARBA00022723"/>
    </source>
</evidence>
<evidence type="ECO:0000256" key="5">
    <source>
        <dbReference type="ARBA" id="ARBA00022692"/>
    </source>
</evidence>
<comment type="cofactor">
    <cofactor evidence="1 11">
        <name>heme</name>
        <dbReference type="ChEBI" id="CHEBI:30413"/>
    </cofactor>
</comment>
<dbReference type="GO" id="GO:0004497">
    <property type="term" value="F:monooxygenase activity"/>
    <property type="evidence" value="ECO:0007669"/>
    <property type="project" value="InterPro"/>
</dbReference>